<dbReference type="Proteomes" id="UP000749471">
    <property type="component" value="Unassembled WGS sequence"/>
</dbReference>
<gene>
    <name evidence="2" type="ORF">KQI42_08405</name>
</gene>
<sequence>MKKLVLCSAIVLGLTLNVGCAQEKKVQDIQNNKVSTNQSVQEQSDVDIKDVMNKVSAIDKDLKESEKKEITLEPEKQGWEPQTLSIWIKEGKPMKVTATQADDAGKMDGLASFYLEDEKLILFKAPFSNHIFKDDKMVLWLDESMKPLDNIPVKDMKDAEKGIQEELTRILDIFNKKDGNATDDNIVRFESGDINFSDVSYVESESNRDEKLEKAIKNVLKYNKNDGPLAYYYNKIDLNGDKKPETFVYLSGSSVSGTGGSTALIFEDDKDAYKLVSRFTLVQNPIVVSNSKTNGWNDLIMYVSGGGIEPFYSQIKFDGNKYPSNPSVQPKVKSGTIIKGTAIIADDISKNSGIEVQ</sequence>
<dbReference type="EMBL" id="JAHLPM010000006">
    <property type="protein sequence ID" value="MBU5438025.1"/>
    <property type="molecule type" value="Genomic_DNA"/>
</dbReference>
<keyword evidence="3" id="KW-1185">Reference proteome</keyword>
<proteinExistence type="predicted"/>
<feature type="signal peptide" evidence="1">
    <location>
        <begin position="1"/>
        <end position="21"/>
    </location>
</feature>
<protein>
    <recommendedName>
        <fullName evidence="4">Lipoprotein</fullName>
    </recommendedName>
</protein>
<feature type="chain" id="PRO_5047408981" description="Lipoprotein" evidence="1">
    <location>
        <begin position="22"/>
        <end position="357"/>
    </location>
</feature>
<dbReference type="RefSeq" id="WP_216518766.1">
    <property type="nucleotide sequence ID" value="NZ_JAHLPM010000006.1"/>
</dbReference>
<evidence type="ECO:0000313" key="3">
    <source>
        <dbReference type="Proteomes" id="UP000749471"/>
    </source>
</evidence>
<organism evidence="2 3">
    <name type="scientific">Tissierella simiarum</name>
    <dbReference type="NCBI Taxonomy" id="2841534"/>
    <lineage>
        <taxon>Bacteria</taxon>
        <taxon>Bacillati</taxon>
        <taxon>Bacillota</taxon>
        <taxon>Tissierellia</taxon>
        <taxon>Tissierellales</taxon>
        <taxon>Tissierellaceae</taxon>
        <taxon>Tissierella</taxon>
    </lineage>
</organism>
<evidence type="ECO:0000256" key="1">
    <source>
        <dbReference type="SAM" id="SignalP"/>
    </source>
</evidence>
<comment type="caution">
    <text evidence="2">The sequence shown here is derived from an EMBL/GenBank/DDBJ whole genome shotgun (WGS) entry which is preliminary data.</text>
</comment>
<keyword evidence="1" id="KW-0732">Signal</keyword>
<evidence type="ECO:0008006" key="4">
    <source>
        <dbReference type="Google" id="ProtNLM"/>
    </source>
</evidence>
<reference evidence="2 3" key="1">
    <citation type="submission" date="2021-06" db="EMBL/GenBank/DDBJ databases">
        <authorList>
            <person name="Sun Q."/>
            <person name="Li D."/>
        </authorList>
    </citation>
    <scope>NUCLEOTIDE SEQUENCE [LARGE SCALE GENOMIC DNA]</scope>
    <source>
        <strain evidence="2 3">MSJ-40</strain>
    </source>
</reference>
<accession>A0ABS6E6H5</accession>
<evidence type="ECO:0000313" key="2">
    <source>
        <dbReference type="EMBL" id="MBU5438025.1"/>
    </source>
</evidence>
<name>A0ABS6E6H5_9FIRM</name>